<keyword evidence="5" id="KW-1152">Outer capsid protein</keyword>
<dbReference type="Gene3D" id="2.60.120.170">
    <property type="match status" value="1"/>
</dbReference>
<reference evidence="8 9" key="1">
    <citation type="submission" date="2012-02" db="EMBL/GenBank/DDBJ databases">
        <title>The genome sequences of Lebombo, Orungo and Changuinola viruses (genus Orbivirus, family Reoviridae).</title>
        <authorList>
            <person name="Attoui H."/>
            <person name="Mohd Jaafar F."/>
            <person name="Mertens P.P.C."/>
            <person name="Belhouchet M."/>
        </authorList>
    </citation>
    <scope>NUCLEOTIDE SEQUENCE [LARGE SCALE GENOMIC DNA]</scope>
    <source>
        <strain evidence="8">SAAR 3896</strain>
    </source>
</reference>
<dbReference type="Pfam" id="PF00897">
    <property type="entry name" value="Orbi_VP7"/>
    <property type="match status" value="1"/>
</dbReference>
<evidence type="ECO:0000313" key="8">
    <source>
        <dbReference type="EMBL" id="AFX73382.1"/>
    </source>
</evidence>
<evidence type="ECO:0000256" key="3">
    <source>
        <dbReference type="ARBA" id="ARBA00021788"/>
    </source>
</evidence>
<dbReference type="GO" id="GO:0019031">
    <property type="term" value="C:viral envelope"/>
    <property type="evidence" value="ECO:0007669"/>
    <property type="project" value="InterPro"/>
</dbReference>
<dbReference type="InterPro" id="IPR023176">
    <property type="entry name" value="Orbi_VP7_capsid_N"/>
</dbReference>
<evidence type="ECO:0000256" key="5">
    <source>
        <dbReference type="ARBA" id="ARBA00022770"/>
    </source>
</evidence>
<evidence type="ECO:0000256" key="7">
    <source>
        <dbReference type="ARBA" id="ARBA00023180"/>
    </source>
</evidence>
<dbReference type="Gene3D" id="1.10.170.10">
    <property type="entry name" value="Bluetongue Virus 10, subunit 1, domain 3"/>
    <property type="match status" value="1"/>
</dbReference>
<dbReference type="GO" id="GO:0019064">
    <property type="term" value="P:fusion of virus membrane with host plasma membrane"/>
    <property type="evidence" value="ECO:0007669"/>
    <property type="project" value="InterPro"/>
</dbReference>
<evidence type="ECO:0000313" key="9">
    <source>
        <dbReference type="Proteomes" id="UP000119730"/>
    </source>
</evidence>
<evidence type="ECO:0000256" key="1">
    <source>
        <dbReference type="ARBA" id="ARBA00004328"/>
    </source>
</evidence>
<organism evidence="8 9">
    <name type="scientific">Lebombo virus</name>
    <dbReference type="NCBI Taxonomy" id="40057"/>
    <lineage>
        <taxon>Viruses</taxon>
        <taxon>Riboviria</taxon>
        <taxon>Orthornavirae</taxon>
        <taxon>Duplornaviricota</taxon>
        <taxon>Resentoviricetes</taxon>
        <taxon>Reovirales</taxon>
        <taxon>Sedoreoviridae</taxon>
        <taxon>Orbivirus</taxon>
        <taxon>Orbivirus lebomboense</taxon>
    </lineage>
</organism>
<dbReference type="GeneID" id="37618734"/>
<keyword evidence="6" id="KW-0946">Virion</keyword>
<sequence length="349" mass="37526">MDAIAARAVSIIMDCTSLGDGRINLDPGVMERLGIAINRYNGLTQNQVTIRPGTIEDRNAMFFMCVDVALAALNIQIGNLSPEYTQALTTIGVLATGEIPFSVQAMDSIVRITGTMATWGPTRITIPPFARAPEMQQSGRYFVPAGNNHAAYVNPWTVEVSLNGGTAAVITPALQPRGIIATVMYLVWHPIAVYAVAQGATARTQQGVTLTVGGVNIAAGTIFAWDTVAPINVANPGARNGMISVRVLWYTSLDKTLQSLPDVEATLARCYSFQTPAWHALRGTILHHINLPPNNPPMFAPNTRNDMLAYLFMSLLADAYTALRPQFTVPGMLAAPAVLDRAFAQGAYR</sequence>
<dbReference type="InterPro" id="IPR008980">
    <property type="entry name" value="Capsid_hemagglutn"/>
</dbReference>
<dbReference type="GO" id="GO:0046789">
    <property type="term" value="F:host cell surface receptor binding"/>
    <property type="evidence" value="ECO:0007669"/>
    <property type="project" value="InterPro"/>
</dbReference>
<name>W5QLX4_9REOV</name>
<dbReference type="RefSeq" id="YP_009507712.1">
    <property type="nucleotide sequence ID" value="NC_038599.1"/>
</dbReference>
<protein>
    <recommendedName>
        <fullName evidence="3">Core protein VP7</fullName>
    </recommendedName>
</protein>
<proteinExistence type="inferred from homology"/>
<dbReference type="EMBL" id="JQ610671">
    <property type="protein sequence ID" value="AFX73382.1"/>
    <property type="molecule type" value="Genomic_RNA"/>
</dbReference>
<dbReference type="PRINTS" id="PR00903">
    <property type="entry name" value="VP7CAPSID"/>
</dbReference>
<comment type="subcellular location">
    <subcellularLocation>
        <location evidence="1">Virion</location>
    </subcellularLocation>
</comment>
<dbReference type="InterPro" id="IPR023178">
    <property type="entry name" value="Orbi_VP7_capsid_C"/>
</dbReference>
<dbReference type="OrthoDB" id="10258at10239"/>
<keyword evidence="9" id="KW-1185">Reference proteome</keyword>
<keyword evidence="7" id="KW-0325">Glycoprotein</keyword>
<dbReference type="SUPFAM" id="SSF49818">
    <property type="entry name" value="Viral protein domain"/>
    <property type="match status" value="1"/>
</dbReference>
<dbReference type="SUPFAM" id="SSF48345">
    <property type="entry name" value="A virus capsid protein alpha-helical domain"/>
    <property type="match status" value="1"/>
</dbReference>
<dbReference type="InterPro" id="IPR008935">
    <property type="entry name" value="Virus_capsid_a-hlx_vir"/>
</dbReference>
<dbReference type="InterPro" id="IPR001803">
    <property type="entry name" value="Orbi_VP7_capsid"/>
</dbReference>
<evidence type="ECO:0000256" key="2">
    <source>
        <dbReference type="ARBA" id="ARBA00009906"/>
    </source>
</evidence>
<dbReference type="Proteomes" id="UP000119730">
    <property type="component" value="Genome"/>
</dbReference>
<keyword evidence="4" id="KW-0167">Capsid protein</keyword>
<comment type="similarity">
    <text evidence="2">Belongs to the orbivirus VP7 family.</text>
</comment>
<dbReference type="GO" id="GO:0005198">
    <property type="term" value="F:structural molecule activity"/>
    <property type="evidence" value="ECO:0007669"/>
    <property type="project" value="InterPro"/>
</dbReference>
<dbReference type="Gene3D" id="1.10.250.10">
    <property type="entry name" value="Bluetongue Virus 10, subunit 1, domain 1"/>
    <property type="match status" value="1"/>
</dbReference>
<dbReference type="KEGG" id="vg:37618734"/>
<evidence type="ECO:0000256" key="6">
    <source>
        <dbReference type="ARBA" id="ARBA00022844"/>
    </source>
</evidence>
<accession>W5QLX4</accession>
<evidence type="ECO:0000256" key="4">
    <source>
        <dbReference type="ARBA" id="ARBA00022561"/>
    </source>
</evidence>
<dbReference type="GO" id="GO:0039624">
    <property type="term" value="C:viral outer capsid"/>
    <property type="evidence" value="ECO:0007669"/>
    <property type="project" value="UniProtKB-KW"/>
</dbReference>